<gene>
    <name evidence="3" type="ORF">L207DRAFT_562800</name>
</gene>
<dbReference type="PROSITE" id="PS00463">
    <property type="entry name" value="ZN2_CY6_FUNGAL_1"/>
    <property type="match status" value="1"/>
</dbReference>
<dbReference type="STRING" id="1149755.A0A2J6S4I6"/>
<keyword evidence="1" id="KW-0539">Nucleus</keyword>
<dbReference type="InterPro" id="IPR036864">
    <property type="entry name" value="Zn2-C6_fun-type_DNA-bd_sf"/>
</dbReference>
<dbReference type="CDD" id="cd00067">
    <property type="entry name" value="GAL4"/>
    <property type="match status" value="1"/>
</dbReference>
<dbReference type="PROSITE" id="PS50048">
    <property type="entry name" value="ZN2_CY6_FUNGAL_2"/>
    <property type="match status" value="1"/>
</dbReference>
<dbReference type="SUPFAM" id="SSF57701">
    <property type="entry name" value="Zn2/Cys6 DNA-binding domain"/>
    <property type="match status" value="1"/>
</dbReference>
<dbReference type="InterPro" id="IPR001138">
    <property type="entry name" value="Zn2Cys6_DnaBD"/>
</dbReference>
<evidence type="ECO:0000256" key="1">
    <source>
        <dbReference type="ARBA" id="ARBA00023242"/>
    </source>
</evidence>
<proteinExistence type="predicted"/>
<dbReference type="GO" id="GO:0008270">
    <property type="term" value="F:zinc ion binding"/>
    <property type="evidence" value="ECO:0007669"/>
    <property type="project" value="InterPro"/>
</dbReference>
<reference evidence="3 4" key="1">
    <citation type="submission" date="2016-04" db="EMBL/GenBank/DDBJ databases">
        <title>A degradative enzymes factory behind the ericoid mycorrhizal symbiosis.</title>
        <authorList>
            <consortium name="DOE Joint Genome Institute"/>
            <person name="Martino E."/>
            <person name="Morin E."/>
            <person name="Grelet G."/>
            <person name="Kuo A."/>
            <person name="Kohler A."/>
            <person name="Daghino S."/>
            <person name="Barry K."/>
            <person name="Choi C."/>
            <person name="Cichocki N."/>
            <person name="Clum A."/>
            <person name="Copeland A."/>
            <person name="Hainaut M."/>
            <person name="Haridas S."/>
            <person name="Labutti K."/>
            <person name="Lindquist E."/>
            <person name="Lipzen A."/>
            <person name="Khouja H.-R."/>
            <person name="Murat C."/>
            <person name="Ohm R."/>
            <person name="Olson A."/>
            <person name="Spatafora J."/>
            <person name="Veneault-Fourrey C."/>
            <person name="Henrissat B."/>
            <person name="Grigoriev I."/>
            <person name="Martin F."/>
            <person name="Perotto S."/>
        </authorList>
    </citation>
    <scope>NUCLEOTIDE SEQUENCE [LARGE SCALE GENOMIC DNA]</scope>
    <source>
        <strain evidence="3 4">F</strain>
    </source>
</reference>
<protein>
    <recommendedName>
        <fullName evidence="2">Zn(2)-C6 fungal-type domain-containing protein</fullName>
    </recommendedName>
</protein>
<dbReference type="InterPro" id="IPR052780">
    <property type="entry name" value="AAA_Catabolism_Regulators"/>
</dbReference>
<dbReference type="PANTHER" id="PTHR31644:SF2">
    <property type="entry name" value="TRANSCRIPTIONAL ACTIVATOR ARO80-RELATED"/>
    <property type="match status" value="1"/>
</dbReference>
<dbReference type="OrthoDB" id="2260578at2759"/>
<dbReference type="Proteomes" id="UP000235786">
    <property type="component" value="Unassembled WGS sequence"/>
</dbReference>
<dbReference type="GO" id="GO:0009074">
    <property type="term" value="P:aromatic amino acid family catabolic process"/>
    <property type="evidence" value="ECO:0007669"/>
    <property type="project" value="TreeGrafter"/>
</dbReference>
<dbReference type="GO" id="GO:0000981">
    <property type="term" value="F:DNA-binding transcription factor activity, RNA polymerase II-specific"/>
    <property type="evidence" value="ECO:0007669"/>
    <property type="project" value="InterPro"/>
</dbReference>
<dbReference type="GO" id="GO:0005634">
    <property type="term" value="C:nucleus"/>
    <property type="evidence" value="ECO:0007669"/>
    <property type="project" value="TreeGrafter"/>
</dbReference>
<name>A0A2J6S4I6_HYAVF</name>
<dbReference type="PANTHER" id="PTHR31644">
    <property type="entry name" value="TRANSCRIPTIONAL ACTIVATOR ARO80-RELATED"/>
    <property type="match status" value="1"/>
</dbReference>
<dbReference type="AlphaFoldDB" id="A0A2J6S4I6"/>
<evidence type="ECO:0000259" key="2">
    <source>
        <dbReference type="PROSITE" id="PS50048"/>
    </source>
</evidence>
<accession>A0A2J6S4I6</accession>
<keyword evidence="4" id="KW-1185">Reference proteome</keyword>
<sequence>MDKDLQLLRRSAYAHTRSNRTYQACMCCRTRKLKCVSSEEKSGVGCIRCIRERRECVWTVARGKRRCEEILTSNPCSLRSVKRVEPASLKIIGPEILDLPVSIGVCGDRLAGIEIHDELDDDAVGAAAQGLPRYSEVDKLMGLDLFESEELLFFELEASTQTNNLNSLDMFDCNEADPFKLLNAGNETLNAQNTCGLAGRMTSAADIPRRCLLFDQWHSSFEGISKFPFQMLMDICTSDLFPSHFLNDKSQYLSSAGIIEIRQRLLRSSVDDRSRPTFARLNECSRYLWDGIEILMKHAQVLIFPSEAQTVAMIETRSYREELQKFKPRLRGWKRDLDKLNLPPAVRLVLLIEFEYVKVYINSIVLQAMLGAANTATTFVEEDWKAIRTLTTSCRTITKLIARGLQLEMLLHCSPARCYLRGLGATTFLLKASSLSANLDEAKSNLEVLLQGLINSRTCESGQKWAGINLSSKLENLIVNLYGDYFGGLEVKI</sequence>
<organism evidence="3 4">
    <name type="scientific">Hyaloscypha variabilis (strain UAMH 11265 / GT02V1 / F)</name>
    <name type="common">Meliniomyces variabilis</name>
    <dbReference type="NCBI Taxonomy" id="1149755"/>
    <lineage>
        <taxon>Eukaryota</taxon>
        <taxon>Fungi</taxon>
        <taxon>Dikarya</taxon>
        <taxon>Ascomycota</taxon>
        <taxon>Pezizomycotina</taxon>
        <taxon>Leotiomycetes</taxon>
        <taxon>Helotiales</taxon>
        <taxon>Hyaloscyphaceae</taxon>
        <taxon>Hyaloscypha</taxon>
        <taxon>Hyaloscypha variabilis</taxon>
    </lineage>
</organism>
<evidence type="ECO:0000313" key="4">
    <source>
        <dbReference type="Proteomes" id="UP000235786"/>
    </source>
</evidence>
<feature type="domain" description="Zn(2)-C6 fungal-type" evidence="2">
    <location>
        <begin position="24"/>
        <end position="58"/>
    </location>
</feature>
<evidence type="ECO:0000313" key="3">
    <source>
        <dbReference type="EMBL" id="PMD45690.1"/>
    </source>
</evidence>
<dbReference type="GO" id="GO:0045944">
    <property type="term" value="P:positive regulation of transcription by RNA polymerase II"/>
    <property type="evidence" value="ECO:0007669"/>
    <property type="project" value="TreeGrafter"/>
</dbReference>
<dbReference type="EMBL" id="KZ613940">
    <property type="protein sequence ID" value="PMD45690.1"/>
    <property type="molecule type" value="Genomic_DNA"/>
</dbReference>